<dbReference type="PANTHER" id="PTHR32305:SF15">
    <property type="entry name" value="PROTEIN RHSA-RELATED"/>
    <property type="match status" value="1"/>
</dbReference>
<dbReference type="InterPro" id="IPR031325">
    <property type="entry name" value="RHS_repeat"/>
</dbReference>
<gene>
    <name evidence="4" type="ORF">AAGT77_14440</name>
</gene>
<feature type="compositionally biased region" description="Basic and acidic residues" evidence="2">
    <location>
        <begin position="1339"/>
        <end position="1353"/>
    </location>
</feature>
<protein>
    <submittedName>
        <fullName evidence="4">RHS repeat-associated core domain-containing protein</fullName>
    </submittedName>
</protein>
<dbReference type="RefSeq" id="WP_342631025.1">
    <property type="nucleotide sequence ID" value="NZ_CP152380.1"/>
</dbReference>
<evidence type="ECO:0000256" key="2">
    <source>
        <dbReference type="SAM" id="MobiDB-lite"/>
    </source>
</evidence>
<feature type="region of interest" description="Disordered" evidence="2">
    <location>
        <begin position="1311"/>
        <end position="1353"/>
    </location>
</feature>
<dbReference type="Pfam" id="PF25023">
    <property type="entry name" value="TEN_YD-shell"/>
    <property type="match status" value="2"/>
</dbReference>
<evidence type="ECO:0000256" key="1">
    <source>
        <dbReference type="ARBA" id="ARBA00022737"/>
    </source>
</evidence>
<dbReference type="InterPro" id="IPR056823">
    <property type="entry name" value="TEN-like_YD-shell"/>
</dbReference>
<evidence type="ECO:0000313" key="5">
    <source>
        <dbReference type="Proteomes" id="UP001445268"/>
    </source>
</evidence>
<dbReference type="Gene3D" id="2.180.10.10">
    <property type="entry name" value="RHS repeat-associated core"/>
    <property type="match status" value="3"/>
</dbReference>
<dbReference type="NCBIfam" id="TIGR01643">
    <property type="entry name" value="YD_repeat_2x"/>
    <property type="match status" value="7"/>
</dbReference>
<dbReference type="NCBIfam" id="TIGR03696">
    <property type="entry name" value="Rhs_assc_core"/>
    <property type="match status" value="1"/>
</dbReference>
<evidence type="ECO:0000259" key="3">
    <source>
        <dbReference type="Pfam" id="PF25023"/>
    </source>
</evidence>
<feature type="domain" description="Teneurin-like YD-shell" evidence="3">
    <location>
        <begin position="900"/>
        <end position="1184"/>
    </location>
</feature>
<dbReference type="Proteomes" id="UP001445268">
    <property type="component" value="Chromosome"/>
</dbReference>
<keyword evidence="1" id="KW-0677">Repeat</keyword>
<proteinExistence type="predicted"/>
<dbReference type="InterPro" id="IPR050708">
    <property type="entry name" value="T6SS_VgrG/RHS"/>
</dbReference>
<dbReference type="PRINTS" id="PR00394">
    <property type="entry name" value="RHSPROTEIN"/>
</dbReference>
<reference evidence="4 5" key="1">
    <citation type="submission" date="2024-04" db="EMBL/GenBank/DDBJ databases">
        <title>Marinobacter sp. SBY-1.</title>
        <authorList>
            <person name="Pan C."/>
        </authorList>
    </citation>
    <scope>NUCLEOTIDE SEQUENCE [LARGE SCALE GENOMIC DNA]</scope>
    <source>
        <strain evidence="4 5">SBY-1</strain>
    </source>
</reference>
<evidence type="ECO:0000313" key="4">
    <source>
        <dbReference type="EMBL" id="XAF53108.1"/>
    </source>
</evidence>
<dbReference type="PANTHER" id="PTHR32305">
    <property type="match status" value="1"/>
</dbReference>
<accession>A0ABZ3E0C8</accession>
<keyword evidence="5" id="KW-1185">Reference proteome</keyword>
<dbReference type="Pfam" id="PF05593">
    <property type="entry name" value="RHS_repeat"/>
    <property type="match status" value="4"/>
</dbReference>
<dbReference type="InterPro" id="IPR022385">
    <property type="entry name" value="Rhs_assc_core"/>
</dbReference>
<sequence length="1353" mass="151822">MSAIKTIGPRMLRLFSIVVVHLWGLLLVVSPVHAKSGSVAYTPPLPELTAIGVDPSYEDLRVSAFGEDLVITREFTDRSWHWNKHWAPVSVHRGGPAGGMTNTKWYLPLTPSYFQSGASITRNDARFVKASSHDVTRLEDVLFVYDESSYYETFGILEAGLIWRDRNGNWIEYYIDEDISFRAMVRRYGNENYSHTLNYDDQTRISEVIDHFGNTLVTFSYDGRNKNPARIQDYEGRFVEYKYNDKGQLTEYIDARGQSWKYGYTEESSNKKARIASIEDPLGNRTTYEYTHNSTTQTDADGLKTVYNYRYDGGASRIIRTDEMPDGTVKETVQDNTSKFGTRAKSQSFINGELISQRFGDWDDYEVENELGERTRYRRNRFKKVSSITHPDGSSEKWTYSSDGRHTTSYTDQNDVRTEWDYDDRGRIIEERRASGRPEQQTVRYSYPDELTRIINVLGDSHTPDAITTEHLDQFGNVVTVTDAEGNVSSYSYNALGQIKTVIWPNGTQSTYEYDSAGNLTQETDPLGRITAYTYDAVGNLKSTTWPNQSVTQYSYNALNQQVGVTNAKNQTITTNYDRQTRTITVTDARDAVVVVALGPNGLPKQIKDPNGNQIIQNYEAGRLASTQYPTYEQKFDYAAGSRLKSITNWYDGKQSTTHVQVDPLGQVTQQTDANSNTEQRDFDAFGRLTEITDAMNGVTTLTYDVHGNLIRVTDPEGRNTKFEYNGNNQVVAEERSPEAGQVSRRTYSYDANGNLSTELTPNGEKVVYTYNDANELTQMQFYAAVSDPTPAQTTTLSYNKMGQLTAYNDGETSGTYTYDELGQLTSATTDYGPFAKSISYTYDAAGNIATYTNPEEVTYAYTYDANGQLKSVQIPGVGLVGFSNYEWTQPTRINLPGGSVIQRQYDGLQRMKSNMLLDPAQSALMSMMYGYDPVGNIRSQSSNEGDTVYGYDALYRLTSADYPAANDESFDYDGVGNRTNDNGDAAWRYNDANQLIASSDTTYQYNTNGHLIVKTEAGESTYYFYDSRERLVRVEDSRNQVIAEYGYNPFGHRLWKEVGGEKTYFFYNESGLVGEYSNAGTLIKEYQYTADSTWMTNPLFQRDNGNVYFYQNDHLGSPQRMVALSGEVVWEGTYRAFGGISESRGKVSNKLRFPGQYYDTETGLHHNYFRDYDPDLGRYIQSDPIGLAGGLNLYGYAYQNPLLYSDPTGEIAFLAAPYARCVAGCLAGAGLGYLLDMVLNCDAAPGWGTVGGAAAGCALGCLNPLNWFGKGLKNAEQKVIRTTRSGDKAVRITRPDGSVIDISSKRVKEYVPNKHPKAPPGTLDKVKFDNPQPGSKGYKRDPTPSELNELKG</sequence>
<feature type="domain" description="Teneurin-like YD-shell" evidence="3">
    <location>
        <begin position="769"/>
        <end position="877"/>
    </location>
</feature>
<dbReference type="InterPro" id="IPR006530">
    <property type="entry name" value="YD"/>
</dbReference>
<name>A0ABZ3E0C8_9GAMM</name>
<organism evidence="4 5">
    <name type="scientific">Marinobacter alkaliphilus</name>
    <dbReference type="NCBI Taxonomy" id="254719"/>
    <lineage>
        <taxon>Bacteria</taxon>
        <taxon>Pseudomonadati</taxon>
        <taxon>Pseudomonadota</taxon>
        <taxon>Gammaproteobacteria</taxon>
        <taxon>Pseudomonadales</taxon>
        <taxon>Marinobacteraceae</taxon>
        <taxon>Marinobacter</taxon>
    </lineage>
</organism>
<dbReference type="EMBL" id="CP152380">
    <property type="protein sequence ID" value="XAF53108.1"/>
    <property type="molecule type" value="Genomic_DNA"/>
</dbReference>